<evidence type="ECO:0000256" key="1">
    <source>
        <dbReference type="SAM" id="MobiDB-lite"/>
    </source>
</evidence>
<feature type="region of interest" description="Disordered" evidence="1">
    <location>
        <begin position="411"/>
        <end position="432"/>
    </location>
</feature>
<evidence type="ECO:0000313" key="3">
    <source>
        <dbReference type="Proteomes" id="UP001549366"/>
    </source>
</evidence>
<feature type="region of interest" description="Disordered" evidence="1">
    <location>
        <begin position="364"/>
        <end position="393"/>
    </location>
</feature>
<organism evidence="2 3">
    <name type="scientific">Endozoicomonas lisbonensis</name>
    <dbReference type="NCBI Taxonomy" id="3120522"/>
    <lineage>
        <taxon>Bacteria</taxon>
        <taxon>Pseudomonadati</taxon>
        <taxon>Pseudomonadota</taxon>
        <taxon>Gammaproteobacteria</taxon>
        <taxon>Oceanospirillales</taxon>
        <taxon>Endozoicomonadaceae</taxon>
        <taxon>Endozoicomonas</taxon>
    </lineage>
</organism>
<protein>
    <submittedName>
        <fullName evidence="2">Uncharacterized protein</fullName>
    </submittedName>
</protein>
<sequence>MLVPETRDRVFLEYENYQKQENEENCCLRSCRMAVSAIVYLPKTLFNAIPKSIFSRSASVCSKALFYSCRAGSSALYEMAYLEESGKNAKRFGRWCVNAMPALKSIERSLPAKATLLTCRAICAVYTHTLGYGIGAVAFVVSLGQTPEVVRKIWEAIGRSDALQDKIASIKRSVFEQVINDDHFLHETCHQIMDEFIVFFDPAVELISGSNRPFKKADCEKLVQKILRHSNESSYLSKDIFFSAVHKIVANRKELIKQCVFNECLGISSRQLNKKCLDCLDLIFPVPGQIKSLLKTEGVRESLIEEVWIIYVFLCVYLNQYHTDFDLLFSLAGRKKIVDALSKKLGSVIYEQIKIKAKNKRDERNERKRIDRLSRENSSVKPERSQAAASTEVLQPPPAMTFGEIENACTHLLKKPSPPGDKTKKSNKAPEPARIIAGPASVQAGSRVLSAEEKDRLYGDLQSVFQGQRESLINLKKCLDSLETFSWSDQALLRRCTTYTLQPDDDQPPVPVFHISAGKRGSPEAVTVFFAQLDNTFECLAVARHKGTSKGSTAYTCEYQNDQWKVPKHLSYGESRNIRLKSDLKS</sequence>
<proteinExistence type="predicted"/>
<evidence type="ECO:0000313" key="2">
    <source>
        <dbReference type="EMBL" id="MET4754810.1"/>
    </source>
</evidence>
<feature type="compositionally biased region" description="Basic and acidic residues" evidence="1">
    <location>
        <begin position="364"/>
        <end position="375"/>
    </location>
</feature>
<comment type="caution">
    <text evidence="2">The sequence shown here is derived from an EMBL/GenBank/DDBJ whole genome shotgun (WGS) entry which is preliminary data.</text>
</comment>
<dbReference type="EMBL" id="JBEWTB010000001">
    <property type="protein sequence ID" value="MET4754810.1"/>
    <property type="molecule type" value="Genomic_DNA"/>
</dbReference>
<reference evidence="2 3" key="1">
    <citation type="submission" date="2024-06" db="EMBL/GenBank/DDBJ databases">
        <title>Genomic Encyclopedia of Type Strains, Phase V (KMG-V): Genome sequencing to study the core and pangenomes of soil and plant-associated prokaryotes.</title>
        <authorList>
            <person name="Whitman W."/>
        </authorList>
    </citation>
    <scope>NUCLEOTIDE SEQUENCE [LARGE SCALE GENOMIC DNA]</scope>
    <source>
        <strain evidence="2 3">NE40</strain>
    </source>
</reference>
<gene>
    <name evidence="2" type="ORF">V5J35_000002</name>
</gene>
<dbReference type="Proteomes" id="UP001549366">
    <property type="component" value="Unassembled WGS sequence"/>
</dbReference>
<accession>A0ABV2SAL4</accession>
<keyword evidence="3" id="KW-1185">Reference proteome</keyword>
<name>A0ABV2SAL4_9GAMM</name>